<sequence>MSEAGREREGDLLPFLPSALVEAVAADWVLEFSCCCLCRYFVEECGAEFRRWRDVAQGEEPGLGYPVIISIRSVGDLCGVEDCMSFLVSIPDVVAQCIWMLMYFMVVAVYMEKGYYKEAAEVLERLFTDSESHKPLRMKLAAIVKSKDPYVPLLQSFSYSLLLSKVKSYVELFLKENRTNFLLQVCESYFQNFSKDARDDKMK</sequence>
<dbReference type="GO" id="GO:0008017">
    <property type="term" value="F:microtubule binding"/>
    <property type="evidence" value="ECO:0007669"/>
    <property type="project" value="TreeGrafter"/>
</dbReference>
<dbReference type="GO" id="GO:0008156">
    <property type="term" value="P:negative regulation of DNA replication"/>
    <property type="evidence" value="ECO:0007669"/>
    <property type="project" value="TreeGrafter"/>
</dbReference>
<dbReference type="GO" id="GO:0098505">
    <property type="term" value="F:G-rich strand telomeric DNA binding"/>
    <property type="evidence" value="ECO:0007669"/>
    <property type="project" value="TreeGrafter"/>
</dbReference>
<dbReference type="GO" id="GO:0071532">
    <property type="term" value="F:ankyrin repeat binding"/>
    <property type="evidence" value="ECO:0007669"/>
    <property type="project" value="TreeGrafter"/>
</dbReference>
<dbReference type="InterPro" id="IPR013867">
    <property type="entry name" value="Telomere_rpt-bd_fac_dimer_dom"/>
</dbReference>
<dbReference type="Gene3D" id="1.25.40.210">
    <property type="entry name" value="Telomere repeat-binding factor, dimerisation domain"/>
    <property type="match status" value="2"/>
</dbReference>
<organism evidence="4 5">
    <name type="scientific">Bambusicola thoracicus</name>
    <name type="common">Chinese bamboo-partridge</name>
    <name type="synonym">Perdix thoracica</name>
    <dbReference type="NCBI Taxonomy" id="9083"/>
    <lineage>
        <taxon>Eukaryota</taxon>
        <taxon>Metazoa</taxon>
        <taxon>Chordata</taxon>
        <taxon>Craniata</taxon>
        <taxon>Vertebrata</taxon>
        <taxon>Euteleostomi</taxon>
        <taxon>Archelosauria</taxon>
        <taxon>Archosauria</taxon>
        <taxon>Dinosauria</taxon>
        <taxon>Saurischia</taxon>
        <taxon>Theropoda</taxon>
        <taxon>Coelurosauria</taxon>
        <taxon>Aves</taxon>
        <taxon>Neognathae</taxon>
        <taxon>Galloanserae</taxon>
        <taxon>Galliformes</taxon>
        <taxon>Phasianidae</taxon>
        <taxon>Perdicinae</taxon>
        <taxon>Bambusicola</taxon>
    </lineage>
</organism>
<reference evidence="4 5" key="1">
    <citation type="submission" date="2018-01" db="EMBL/GenBank/DDBJ databases">
        <title>Comparison of the Chinese Bamboo Partridge and Red Junglefowl genome sequences highlights the importance of demography in genome evolution.</title>
        <authorList>
            <person name="Tiley G.P."/>
            <person name="Kimball R.T."/>
            <person name="Braun E.L."/>
            <person name="Burleigh J.G."/>
        </authorList>
    </citation>
    <scope>NUCLEOTIDE SEQUENCE [LARGE SCALE GENOMIC DNA]</scope>
    <source>
        <strain evidence="4">RTK389</strain>
        <tissue evidence="4">Blood</tissue>
    </source>
</reference>
<dbReference type="InterPro" id="IPR036507">
    <property type="entry name" value="Telomere_rpt-bd_fac_dimer_sf"/>
</dbReference>
<evidence type="ECO:0000256" key="2">
    <source>
        <dbReference type="ARBA" id="ARBA00023242"/>
    </source>
</evidence>
<dbReference type="AlphaFoldDB" id="A0A2P4SYS3"/>
<dbReference type="GO" id="GO:1905839">
    <property type="term" value="P:negative regulation of telomeric D-loop disassembly"/>
    <property type="evidence" value="ECO:0007669"/>
    <property type="project" value="TreeGrafter"/>
</dbReference>
<protein>
    <recommendedName>
        <fullName evidence="3">Telomere repeat-binding factor dimerisation domain-containing protein</fullName>
    </recommendedName>
</protein>
<accession>A0A2P4SYS3</accession>
<proteinExistence type="predicted"/>
<gene>
    <name evidence="4" type="ORF">CIB84_006994</name>
</gene>
<dbReference type="GO" id="GO:0003720">
    <property type="term" value="F:telomerase activity"/>
    <property type="evidence" value="ECO:0007669"/>
    <property type="project" value="TreeGrafter"/>
</dbReference>
<dbReference type="EMBL" id="PPHD01015985">
    <property type="protein sequence ID" value="POI29256.1"/>
    <property type="molecule type" value="Genomic_DNA"/>
</dbReference>
<evidence type="ECO:0000256" key="1">
    <source>
        <dbReference type="ARBA" id="ARBA00023125"/>
    </source>
</evidence>
<evidence type="ECO:0000259" key="3">
    <source>
        <dbReference type="Pfam" id="PF08558"/>
    </source>
</evidence>
<dbReference type="SUPFAM" id="SSF63600">
    <property type="entry name" value="Telomeric repeat binding factor (TRF) dimerisation domain"/>
    <property type="match status" value="1"/>
</dbReference>
<dbReference type="OrthoDB" id="608866at2759"/>
<keyword evidence="5" id="KW-1185">Reference proteome</keyword>
<keyword evidence="1" id="KW-0238">DNA-binding</keyword>
<evidence type="ECO:0000313" key="4">
    <source>
        <dbReference type="EMBL" id="POI29256.1"/>
    </source>
</evidence>
<dbReference type="Proteomes" id="UP000237246">
    <property type="component" value="Unassembled WGS sequence"/>
</dbReference>
<dbReference type="InterPro" id="IPR052450">
    <property type="entry name" value="TRBD-Containing_Protein"/>
</dbReference>
<dbReference type="GO" id="GO:0042803">
    <property type="term" value="F:protein homodimerization activity"/>
    <property type="evidence" value="ECO:0007669"/>
    <property type="project" value="InterPro"/>
</dbReference>
<dbReference type="Pfam" id="PF08558">
    <property type="entry name" value="TRF"/>
    <property type="match status" value="1"/>
</dbReference>
<dbReference type="GO" id="GO:0000783">
    <property type="term" value="C:nuclear telomere cap complex"/>
    <property type="evidence" value="ECO:0007669"/>
    <property type="project" value="TreeGrafter"/>
</dbReference>
<dbReference type="PANTHER" id="PTHR46734">
    <property type="entry name" value="TELOMERIC REPEAT-BINDING FACTOR 1 TERF1"/>
    <property type="match status" value="1"/>
</dbReference>
<evidence type="ECO:0000313" key="5">
    <source>
        <dbReference type="Proteomes" id="UP000237246"/>
    </source>
</evidence>
<dbReference type="GO" id="GO:0003691">
    <property type="term" value="F:double-stranded telomeric DNA binding"/>
    <property type="evidence" value="ECO:0007669"/>
    <property type="project" value="TreeGrafter"/>
</dbReference>
<dbReference type="PANTHER" id="PTHR46734:SF1">
    <property type="entry name" value="TELOMERIC REPEAT-BINDING FACTOR 1"/>
    <property type="match status" value="1"/>
</dbReference>
<name>A0A2P4SYS3_BAMTH</name>
<feature type="domain" description="Telomere repeat-binding factor dimerisation" evidence="3">
    <location>
        <begin position="105"/>
        <end position="182"/>
    </location>
</feature>
<comment type="caution">
    <text evidence="4">The sequence shown here is derived from an EMBL/GenBank/DDBJ whole genome shotgun (WGS) entry which is preliminary data.</text>
</comment>
<dbReference type="GO" id="GO:0007004">
    <property type="term" value="P:telomere maintenance via telomerase"/>
    <property type="evidence" value="ECO:0007669"/>
    <property type="project" value="TreeGrafter"/>
</dbReference>
<keyword evidence="2" id="KW-0539">Nucleus</keyword>
<dbReference type="GO" id="GO:0008301">
    <property type="term" value="F:DNA binding, bending"/>
    <property type="evidence" value="ECO:0007669"/>
    <property type="project" value="TreeGrafter"/>
</dbReference>